<name>A0A1M5QD60_9CLOT</name>
<proteinExistence type="predicted"/>
<evidence type="ECO:0000313" key="4">
    <source>
        <dbReference type="Proteomes" id="UP000184447"/>
    </source>
</evidence>
<evidence type="ECO:0000313" key="3">
    <source>
        <dbReference type="EMBL" id="SHH11972.1"/>
    </source>
</evidence>
<dbReference type="Gene3D" id="1.10.287.1490">
    <property type="match status" value="1"/>
</dbReference>
<dbReference type="EMBL" id="FQXM01000002">
    <property type="protein sequence ID" value="SHH11972.1"/>
    <property type="molecule type" value="Genomic_DNA"/>
</dbReference>
<keyword evidence="4" id="KW-1185">Reference proteome</keyword>
<feature type="domain" description="C4-type zinc ribbon" evidence="2">
    <location>
        <begin position="201"/>
        <end position="233"/>
    </location>
</feature>
<dbReference type="Proteomes" id="UP000184447">
    <property type="component" value="Unassembled WGS sequence"/>
</dbReference>
<dbReference type="InterPro" id="IPR003743">
    <property type="entry name" value="Zf-RING_7"/>
</dbReference>
<keyword evidence="1" id="KW-0175">Coiled coil</keyword>
<dbReference type="OrthoDB" id="9795058at2"/>
<evidence type="ECO:0000259" key="2">
    <source>
        <dbReference type="Pfam" id="PF02591"/>
    </source>
</evidence>
<sequence>MKKEFELLVEFDENKKILKENLKILEDKTVYEILKEVKKSYEKNKEEYNLLVKQLKETSELCENISKEIEGVEEELNEKEDILLNHCGSDIHKIKNTENIIGTLKEKVNLINKELDTNLNEENNYKQEIKIISKELTKLKEKFFDLKKKLNEKVQIANKNIEGSTKRISLLQDKIPEEILEIYFETRKKRKEPIAKLREHTCLGCKLGISAVTLDECKKGNKIILCDNCGRIIFLDK</sequence>
<accession>A0A1M5QD60</accession>
<evidence type="ECO:0000256" key="1">
    <source>
        <dbReference type="SAM" id="Coils"/>
    </source>
</evidence>
<reference evidence="3 4" key="1">
    <citation type="submission" date="2016-11" db="EMBL/GenBank/DDBJ databases">
        <authorList>
            <person name="Jaros S."/>
            <person name="Januszkiewicz K."/>
            <person name="Wedrychowicz H."/>
        </authorList>
    </citation>
    <scope>NUCLEOTIDE SEQUENCE [LARGE SCALE GENOMIC DNA]</scope>
    <source>
        <strain evidence="3 4">DSM 8605</strain>
    </source>
</reference>
<dbReference type="RefSeq" id="WP_073335721.1">
    <property type="nucleotide sequence ID" value="NZ_FQXM01000002.1"/>
</dbReference>
<dbReference type="STRING" id="1121316.SAMN02745207_00011"/>
<feature type="coiled-coil region" evidence="1">
    <location>
        <begin position="8"/>
        <end position="167"/>
    </location>
</feature>
<organism evidence="3 4">
    <name type="scientific">Clostridium grantii DSM 8605</name>
    <dbReference type="NCBI Taxonomy" id="1121316"/>
    <lineage>
        <taxon>Bacteria</taxon>
        <taxon>Bacillati</taxon>
        <taxon>Bacillota</taxon>
        <taxon>Clostridia</taxon>
        <taxon>Eubacteriales</taxon>
        <taxon>Clostridiaceae</taxon>
        <taxon>Clostridium</taxon>
    </lineage>
</organism>
<dbReference type="AlphaFoldDB" id="A0A1M5QD60"/>
<gene>
    <name evidence="3" type="ORF">SAMN02745207_00011</name>
</gene>
<protein>
    <recommendedName>
        <fullName evidence="2">C4-type zinc ribbon domain-containing protein</fullName>
    </recommendedName>
</protein>
<dbReference type="Pfam" id="PF02591">
    <property type="entry name" value="Zn_ribbon_9"/>
    <property type="match status" value="1"/>
</dbReference>